<keyword evidence="3" id="KW-0847">Vitamin C</keyword>
<dbReference type="PROSITE" id="PS51471">
    <property type="entry name" value="FE2OG_OXY"/>
    <property type="match status" value="1"/>
</dbReference>
<evidence type="ECO:0000259" key="8">
    <source>
        <dbReference type="PROSITE" id="PS51471"/>
    </source>
</evidence>
<evidence type="ECO:0000256" key="3">
    <source>
        <dbReference type="ARBA" id="ARBA00022896"/>
    </source>
</evidence>
<sequence length="246" mass="27018">MAYRFLEPKIETDQPGGPRPNLAQPDVYTTVALAPDTCRQMARAVLQAHGAGQSWESPTRYAPGHSSPWDINGRFRSSRNLKTDLPGLDSAFDALDRHALQAFPLLGLDVRHSVPRRISDQCIFYGAGDHLGDHADDSDSFQDDHGRTVWTVIKPQRHLVGVLWLTTQTADGAGEMEFAGGELRFNSLVDEATGQPMAVPPTAGKLVVFPATAWFRHEVLPVRAGTRITVTRWWEVVPREASAGTG</sequence>
<dbReference type="Proteomes" id="UP000297839">
    <property type="component" value="Unassembled WGS sequence"/>
</dbReference>
<evidence type="ECO:0000313" key="9">
    <source>
        <dbReference type="EMBL" id="TFY97058.1"/>
    </source>
</evidence>
<evidence type="ECO:0000256" key="7">
    <source>
        <dbReference type="SAM" id="MobiDB-lite"/>
    </source>
</evidence>
<accession>A0A4Z0BGM3</accession>
<dbReference type="OrthoDB" id="269774at2"/>
<feature type="domain" description="Fe2OG dioxygenase" evidence="8">
    <location>
        <begin position="111"/>
        <end position="236"/>
    </location>
</feature>
<dbReference type="GO" id="GO:0031418">
    <property type="term" value="F:L-ascorbic acid binding"/>
    <property type="evidence" value="ECO:0007669"/>
    <property type="project" value="UniProtKB-KW"/>
</dbReference>
<dbReference type="GO" id="GO:0016705">
    <property type="term" value="F:oxidoreductase activity, acting on paired donors, with incorporation or reduction of molecular oxygen"/>
    <property type="evidence" value="ECO:0007669"/>
    <property type="project" value="InterPro"/>
</dbReference>
<gene>
    <name evidence="9" type="ORF">EZ216_19550</name>
</gene>
<dbReference type="RefSeq" id="WP_135251473.1">
    <property type="nucleotide sequence ID" value="NZ_SMLK01000009.1"/>
</dbReference>
<dbReference type="InterPro" id="IPR005123">
    <property type="entry name" value="Oxoglu/Fe-dep_dioxygenase_dom"/>
</dbReference>
<reference evidence="9 10" key="1">
    <citation type="submission" date="2019-03" db="EMBL/GenBank/DDBJ databases">
        <title>Ramlibacter sp. 18x22-1, whole genome shotgun sequence.</title>
        <authorList>
            <person name="Zhang X."/>
            <person name="Feng G."/>
            <person name="Zhu H."/>
        </authorList>
    </citation>
    <scope>NUCLEOTIDE SEQUENCE [LARGE SCALE GENOMIC DNA]</scope>
    <source>
        <strain evidence="9 10">18x22-1</strain>
    </source>
</reference>
<dbReference type="GO" id="GO:0051213">
    <property type="term" value="F:dioxygenase activity"/>
    <property type="evidence" value="ECO:0007669"/>
    <property type="project" value="UniProtKB-KW"/>
</dbReference>
<keyword evidence="2" id="KW-0479">Metal-binding</keyword>
<dbReference type="EMBL" id="SMLK01000009">
    <property type="protein sequence ID" value="TFY97058.1"/>
    <property type="molecule type" value="Genomic_DNA"/>
</dbReference>
<protein>
    <submittedName>
        <fullName evidence="9">2OG-Fe(II) oxygenase</fullName>
    </submittedName>
</protein>
<evidence type="ECO:0000256" key="4">
    <source>
        <dbReference type="ARBA" id="ARBA00022964"/>
    </source>
</evidence>
<evidence type="ECO:0000256" key="5">
    <source>
        <dbReference type="ARBA" id="ARBA00023002"/>
    </source>
</evidence>
<evidence type="ECO:0000256" key="1">
    <source>
        <dbReference type="ARBA" id="ARBA00001961"/>
    </source>
</evidence>
<keyword evidence="6" id="KW-0408">Iron</keyword>
<keyword evidence="4" id="KW-0223">Dioxygenase</keyword>
<comment type="cofactor">
    <cofactor evidence="1">
        <name>L-ascorbate</name>
        <dbReference type="ChEBI" id="CHEBI:38290"/>
    </cofactor>
</comment>
<organism evidence="9 10">
    <name type="scientific">Ramlibacter humi</name>
    <dbReference type="NCBI Taxonomy" id="2530451"/>
    <lineage>
        <taxon>Bacteria</taxon>
        <taxon>Pseudomonadati</taxon>
        <taxon>Pseudomonadota</taxon>
        <taxon>Betaproteobacteria</taxon>
        <taxon>Burkholderiales</taxon>
        <taxon>Comamonadaceae</taxon>
        <taxon>Ramlibacter</taxon>
    </lineage>
</organism>
<comment type="caution">
    <text evidence="9">The sequence shown here is derived from an EMBL/GenBank/DDBJ whole genome shotgun (WGS) entry which is preliminary data.</text>
</comment>
<evidence type="ECO:0000256" key="6">
    <source>
        <dbReference type="ARBA" id="ARBA00023004"/>
    </source>
</evidence>
<dbReference type="SMART" id="SM00702">
    <property type="entry name" value="P4Hc"/>
    <property type="match status" value="1"/>
</dbReference>
<keyword evidence="10" id="KW-1185">Reference proteome</keyword>
<dbReference type="InterPro" id="IPR006620">
    <property type="entry name" value="Pro_4_hyd_alph"/>
</dbReference>
<dbReference type="Gene3D" id="2.60.120.620">
    <property type="entry name" value="q2cbj1_9rhob like domain"/>
    <property type="match status" value="1"/>
</dbReference>
<feature type="region of interest" description="Disordered" evidence="7">
    <location>
        <begin position="1"/>
        <end position="22"/>
    </location>
</feature>
<evidence type="ECO:0000256" key="2">
    <source>
        <dbReference type="ARBA" id="ARBA00022723"/>
    </source>
</evidence>
<evidence type="ECO:0000313" key="10">
    <source>
        <dbReference type="Proteomes" id="UP000297839"/>
    </source>
</evidence>
<proteinExistence type="predicted"/>
<name>A0A4Z0BGM3_9BURK</name>
<dbReference type="Pfam" id="PF13640">
    <property type="entry name" value="2OG-FeII_Oxy_3"/>
    <property type="match status" value="1"/>
</dbReference>
<dbReference type="AlphaFoldDB" id="A0A4Z0BGM3"/>
<dbReference type="InterPro" id="IPR044862">
    <property type="entry name" value="Pro_4_hyd_alph_FE2OG_OXY"/>
</dbReference>
<keyword evidence="5" id="KW-0560">Oxidoreductase</keyword>
<feature type="compositionally biased region" description="Basic and acidic residues" evidence="7">
    <location>
        <begin position="1"/>
        <end position="12"/>
    </location>
</feature>
<dbReference type="GO" id="GO:0005506">
    <property type="term" value="F:iron ion binding"/>
    <property type="evidence" value="ECO:0007669"/>
    <property type="project" value="InterPro"/>
</dbReference>